<keyword evidence="2" id="KW-1185">Reference proteome</keyword>
<dbReference type="AlphaFoldDB" id="A0A0D8ZRW2"/>
<evidence type="ECO:0000313" key="1">
    <source>
        <dbReference type="EMBL" id="KJH71224.1"/>
    </source>
</evidence>
<dbReference type="EMBL" id="JYON01000013">
    <property type="protein sequence ID" value="KJH71224.1"/>
    <property type="molecule type" value="Genomic_DNA"/>
</dbReference>
<name>A0A0D8ZRW2_9CYAN</name>
<gene>
    <name evidence="1" type="ORF">UH38_13085</name>
</gene>
<organism evidence="1 2">
    <name type="scientific">Aliterella atlantica CENA595</name>
    <dbReference type="NCBI Taxonomy" id="1618023"/>
    <lineage>
        <taxon>Bacteria</taxon>
        <taxon>Bacillati</taxon>
        <taxon>Cyanobacteriota</taxon>
        <taxon>Cyanophyceae</taxon>
        <taxon>Chroococcidiopsidales</taxon>
        <taxon>Aliterellaceae</taxon>
        <taxon>Aliterella</taxon>
    </lineage>
</organism>
<accession>A0A0D8ZRW2</accession>
<proteinExistence type="predicted"/>
<sequence>MMLATQYQPVTEEAQLDMFLIEATNSLIKSRKIELIFAALSSFSNPHLKKDIINSPSFIESVTLIKRLSPSGKLSLAHALLDQIV</sequence>
<comment type="caution">
    <text evidence="1">The sequence shown here is derived from an EMBL/GenBank/DDBJ whole genome shotgun (WGS) entry which is preliminary data.</text>
</comment>
<evidence type="ECO:0000313" key="2">
    <source>
        <dbReference type="Proteomes" id="UP000032452"/>
    </source>
</evidence>
<dbReference type="Proteomes" id="UP000032452">
    <property type="component" value="Unassembled WGS sequence"/>
</dbReference>
<reference evidence="1 2" key="1">
    <citation type="submission" date="2015-02" db="EMBL/GenBank/DDBJ databases">
        <title>Draft genome of a novel marine cyanobacterium (Chroococcales) isolated from South Atlantic Ocean.</title>
        <authorList>
            <person name="Rigonato J."/>
            <person name="Alvarenga D.O."/>
            <person name="Branco L.H."/>
            <person name="Varani A.M."/>
            <person name="Brandini F.P."/>
            <person name="Fiore M.F."/>
        </authorList>
    </citation>
    <scope>NUCLEOTIDE SEQUENCE [LARGE SCALE GENOMIC DNA]</scope>
    <source>
        <strain evidence="1 2">CENA595</strain>
    </source>
</reference>
<dbReference type="RefSeq" id="WP_045055114.1">
    <property type="nucleotide sequence ID" value="NZ_CAWMDP010000056.1"/>
</dbReference>
<protein>
    <submittedName>
        <fullName evidence="1">Uncharacterized protein</fullName>
    </submittedName>
</protein>
<dbReference type="STRING" id="1618023.UH38_13085"/>